<reference evidence="2 3" key="1">
    <citation type="submission" date="2021-01" db="EMBL/GenBank/DDBJ databases">
        <title>Genomic Encyclopedia of Type Strains, Phase IV (KMG-IV): sequencing the most valuable type-strain genomes for metagenomic binning, comparative biology and taxonomic classification.</title>
        <authorList>
            <person name="Goeker M."/>
        </authorList>
    </citation>
    <scope>NUCLEOTIDE SEQUENCE [LARGE SCALE GENOMIC DNA]</scope>
    <source>
        <strain evidence="2 3">DSM 28236</strain>
    </source>
</reference>
<evidence type="ECO:0000259" key="1">
    <source>
        <dbReference type="Pfam" id="PF10740"/>
    </source>
</evidence>
<dbReference type="InterPro" id="IPR046348">
    <property type="entry name" value="SIS_dom_sf"/>
</dbReference>
<comment type="caution">
    <text evidence="2">The sequence shown here is derived from an EMBL/GenBank/DDBJ whole genome shotgun (WGS) entry which is preliminary data.</text>
</comment>
<proteinExistence type="predicted"/>
<dbReference type="Proteomes" id="UP000808914">
    <property type="component" value="Unassembled WGS sequence"/>
</dbReference>
<evidence type="ECO:0000313" key="3">
    <source>
        <dbReference type="Proteomes" id="UP000808914"/>
    </source>
</evidence>
<accession>A0ABS2PZA9</accession>
<dbReference type="RefSeq" id="WP_205003324.1">
    <property type="nucleotide sequence ID" value="NZ_JAFBER010000008.1"/>
</dbReference>
<dbReference type="EMBL" id="JAFBER010000008">
    <property type="protein sequence ID" value="MBM7645388.1"/>
    <property type="molecule type" value="Genomic_DNA"/>
</dbReference>
<name>A0ABS2PZA9_9BACL</name>
<feature type="domain" description="DUF2529" evidence="1">
    <location>
        <begin position="1"/>
        <end position="165"/>
    </location>
</feature>
<dbReference type="Gene3D" id="3.40.50.10490">
    <property type="entry name" value="Glucose-6-phosphate isomerase like protein, domain 1"/>
    <property type="match status" value="1"/>
</dbReference>
<organism evidence="2 3">
    <name type="scientific">Scopulibacillus daqui</name>
    <dbReference type="NCBI Taxonomy" id="1469162"/>
    <lineage>
        <taxon>Bacteria</taxon>
        <taxon>Bacillati</taxon>
        <taxon>Bacillota</taxon>
        <taxon>Bacilli</taxon>
        <taxon>Bacillales</taxon>
        <taxon>Sporolactobacillaceae</taxon>
        <taxon>Scopulibacillus</taxon>
    </lineage>
</organism>
<sequence>MLKIFTTQLLGVFNDIQKNNENDIEDSARLLAQAVISDGKIIVHGLGSYQSVAVEAVEGENKLPKAEYLKNQDIEPMDAVLIAANENNQEEALSLARELKNKGCPVIGIFENAGENGYEYVDIVIQTGKNRPIVPLNDDKKIGKPSSMASLYAYLAVYLTTIDMLDEQELY</sequence>
<dbReference type="SUPFAM" id="SSF53697">
    <property type="entry name" value="SIS domain"/>
    <property type="match status" value="1"/>
</dbReference>
<gene>
    <name evidence="2" type="ORF">JOD45_001599</name>
</gene>
<protein>
    <submittedName>
        <fullName evidence="2">Phosphosugar-binding protein</fullName>
    </submittedName>
</protein>
<keyword evidence="3" id="KW-1185">Reference proteome</keyword>
<evidence type="ECO:0000313" key="2">
    <source>
        <dbReference type="EMBL" id="MBM7645388.1"/>
    </source>
</evidence>
<dbReference type="Pfam" id="PF10740">
    <property type="entry name" value="DUF2529"/>
    <property type="match status" value="1"/>
</dbReference>
<dbReference type="InterPro" id="IPR019676">
    <property type="entry name" value="DUF2529"/>
</dbReference>